<dbReference type="SUPFAM" id="SSF52540">
    <property type="entry name" value="P-loop containing nucleoside triphosphate hydrolases"/>
    <property type="match status" value="1"/>
</dbReference>
<dbReference type="Gene3D" id="3.40.50.300">
    <property type="entry name" value="P-loop containing nucleotide triphosphate hydrolases"/>
    <property type="match status" value="1"/>
</dbReference>
<evidence type="ECO:0000259" key="1">
    <source>
        <dbReference type="SMART" id="SM00382"/>
    </source>
</evidence>
<feature type="domain" description="AAA+ ATPase" evidence="1">
    <location>
        <begin position="40"/>
        <end position="188"/>
    </location>
</feature>
<evidence type="ECO:0000313" key="2">
    <source>
        <dbReference type="EMBL" id="AUR01362.1"/>
    </source>
</evidence>
<dbReference type="RefSeq" id="WP_254696721.1">
    <property type="nucleotide sequence ID" value="NZ_CP010727.1"/>
</dbReference>
<organism evidence="2 3">
    <name type="scientific">Phaeobacter inhibens</name>
    <dbReference type="NCBI Taxonomy" id="221822"/>
    <lineage>
        <taxon>Bacteria</taxon>
        <taxon>Pseudomonadati</taxon>
        <taxon>Pseudomonadota</taxon>
        <taxon>Alphaproteobacteria</taxon>
        <taxon>Rhodobacterales</taxon>
        <taxon>Roseobacteraceae</taxon>
        <taxon>Phaeobacter</taxon>
    </lineage>
</organism>
<dbReference type="AlphaFoldDB" id="A0A2I7KFI3"/>
<geneLocation type="plasmid" evidence="3">
    <name>pp88_b</name>
</geneLocation>
<dbReference type="EMBL" id="CP010727">
    <property type="protein sequence ID" value="AUR01362.1"/>
    <property type="molecule type" value="Genomic_DNA"/>
</dbReference>
<reference evidence="2 3" key="2">
    <citation type="journal article" date="2017" name="Genome Biol. Evol.">
        <title>Trajectories and Drivers of Genome Evolution in Surface-Associated Marine Phaeobacter.</title>
        <authorList>
            <person name="Freese H.M."/>
            <person name="Sikorski J."/>
            <person name="Bunk B."/>
            <person name="Scheuner C."/>
            <person name="Meier-Kolthoff J.P."/>
            <person name="Sproer C."/>
            <person name="Gram L."/>
            <person name="Overmann J."/>
        </authorList>
    </citation>
    <scope>NUCLEOTIDE SEQUENCE [LARGE SCALE GENOMIC DNA]</scope>
    <source>
        <strain evidence="2 3">P88</strain>
        <plasmid evidence="3">pp88_b</plasmid>
    </source>
</reference>
<gene>
    <name evidence="2" type="ORF">PhaeoP88_04050</name>
</gene>
<sequence>MLNAEIMARYGLIKDWRAAGFYETENHRQITHTVRAGIGTGRLIAVTGPVGIGKTVFLHRLQDEIAREKKVTVAESLSVDKARTTVPTLISALFYDLSREKEPKIPTQGEKRERELQKLVARSGKPVALFVDEAHDLHGKTLIGLKRLMEVIARGGGNLSVILVGHPKLRNDLRRPTMEEIGHRTDILPFDGLGEDARADLDWLLDQCTEDDAPLDEIIEPAALDLLAERMRMAGLSL</sequence>
<dbReference type="Proteomes" id="UP000236447">
    <property type="component" value="Plasmid pP88_b"/>
</dbReference>
<dbReference type="InterPro" id="IPR027417">
    <property type="entry name" value="P-loop_NTPase"/>
</dbReference>
<dbReference type="PANTHER" id="PTHR35894">
    <property type="entry name" value="GENERAL SECRETION PATHWAY PROTEIN A-RELATED"/>
    <property type="match status" value="1"/>
</dbReference>
<dbReference type="InterPro" id="IPR049945">
    <property type="entry name" value="AAA_22"/>
</dbReference>
<dbReference type="Pfam" id="PF13401">
    <property type="entry name" value="AAA_22"/>
    <property type="match status" value="1"/>
</dbReference>
<keyword evidence="2" id="KW-0614">Plasmid</keyword>
<dbReference type="PANTHER" id="PTHR35894:SF1">
    <property type="entry name" value="PHOSPHORIBULOKINASE _ URIDINE KINASE FAMILY"/>
    <property type="match status" value="1"/>
</dbReference>
<accession>A0A2I7KFI3</accession>
<protein>
    <submittedName>
        <fullName evidence="2">Putative secretion ATPase, PEP-CTERM locus subfamily</fullName>
    </submittedName>
</protein>
<evidence type="ECO:0000313" key="3">
    <source>
        <dbReference type="Proteomes" id="UP000236447"/>
    </source>
</evidence>
<dbReference type="InterPro" id="IPR052026">
    <property type="entry name" value="ExeA_AAA_ATPase_DNA-bind"/>
</dbReference>
<dbReference type="InterPro" id="IPR003593">
    <property type="entry name" value="AAA+_ATPase"/>
</dbReference>
<proteinExistence type="predicted"/>
<reference evidence="2 3" key="1">
    <citation type="journal article" date="2017" name="Front. Microbiol.">
        <title>Phaeobacter piscinae sp. nov., a species of the Roseobacter group and potential aquaculture probiont.</title>
        <authorList>
            <person name="Sonnenschein E.C."/>
            <person name="Phippen C.B.W."/>
            <person name="Nielsen K.F."/>
            <person name="Mateiu R.V."/>
            <person name="Melchiorsen J."/>
            <person name="Gram L."/>
            <person name="Overmann J."/>
            <person name="Freese H.M."/>
        </authorList>
    </citation>
    <scope>NUCLEOTIDE SEQUENCE [LARGE SCALE GENOMIC DNA]</scope>
    <source>
        <strain evidence="2 3">P88</strain>
        <plasmid evidence="3">pp88_b</plasmid>
    </source>
</reference>
<name>A0A2I7KFI3_9RHOB</name>
<dbReference type="GO" id="GO:0016887">
    <property type="term" value="F:ATP hydrolysis activity"/>
    <property type="evidence" value="ECO:0007669"/>
    <property type="project" value="InterPro"/>
</dbReference>
<dbReference type="CDD" id="cd00009">
    <property type="entry name" value="AAA"/>
    <property type="match status" value="1"/>
</dbReference>
<dbReference type="SMART" id="SM00382">
    <property type="entry name" value="AAA"/>
    <property type="match status" value="1"/>
</dbReference>